<feature type="compositionally biased region" description="Basic and acidic residues" evidence="4">
    <location>
        <begin position="20"/>
        <end position="35"/>
    </location>
</feature>
<feature type="domain" description="DUF4005" evidence="5">
    <location>
        <begin position="369"/>
        <end position="456"/>
    </location>
</feature>
<evidence type="ECO:0000313" key="7">
    <source>
        <dbReference type="Proteomes" id="UP001454036"/>
    </source>
</evidence>
<feature type="region of interest" description="Disordered" evidence="4">
    <location>
        <begin position="1"/>
        <end position="46"/>
    </location>
</feature>
<feature type="compositionally biased region" description="Polar residues" evidence="4">
    <location>
        <begin position="314"/>
        <end position="331"/>
    </location>
</feature>
<dbReference type="PANTHER" id="PTHR32295">
    <property type="entry name" value="IQ-DOMAIN 5-RELATED"/>
    <property type="match status" value="1"/>
</dbReference>
<feature type="region of interest" description="Disordered" evidence="4">
    <location>
        <begin position="407"/>
        <end position="445"/>
    </location>
</feature>
<dbReference type="PANTHER" id="PTHR32295:SF151">
    <property type="entry name" value="PROTEIN IQ-DOMAIN 1-LIKE"/>
    <property type="match status" value="1"/>
</dbReference>
<feature type="region of interest" description="Disordered" evidence="4">
    <location>
        <begin position="314"/>
        <end position="394"/>
    </location>
</feature>
<dbReference type="Gene3D" id="1.20.5.190">
    <property type="match status" value="1"/>
</dbReference>
<evidence type="ECO:0000313" key="6">
    <source>
        <dbReference type="EMBL" id="GAA0151037.1"/>
    </source>
</evidence>
<dbReference type="InterPro" id="IPR025064">
    <property type="entry name" value="DUF4005"/>
</dbReference>
<gene>
    <name evidence="6" type="ORF">LIER_09843</name>
</gene>
<evidence type="ECO:0000256" key="3">
    <source>
        <dbReference type="ARBA" id="ARBA00024378"/>
    </source>
</evidence>
<dbReference type="CDD" id="cd23767">
    <property type="entry name" value="IQCD"/>
    <property type="match status" value="1"/>
</dbReference>
<organism evidence="6 7">
    <name type="scientific">Lithospermum erythrorhizon</name>
    <name type="common">Purple gromwell</name>
    <name type="synonym">Lithospermum officinale var. erythrorhizon</name>
    <dbReference type="NCBI Taxonomy" id="34254"/>
    <lineage>
        <taxon>Eukaryota</taxon>
        <taxon>Viridiplantae</taxon>
        <taxon>Streptophyta</taxon>
        <taxon>Embryophyta</taxon>
        <taxon>Tracheophyta</taxon>
        <taxon>Spermatophyta</taxon>
        <taxon>Magnoliopsida</taxon>
        <taxon>eudicotyledons</taxon>
        <taxon>Gunneridae</taxon>
        <taxon>Pentapetalae</taxon>
        <taxon>asterids</taxon>
        <taxon>lamiids</taxon>
        <taxon>Boraginales</taxon>
        <taxon>Boraginaceae</taxon>
        <taxon>Boraginoideae</taxon>
        <taxon>Lithospermeae</taxon>
        <taxon>Lithospermum</taxon>
    </lineage>
</organism>
<reference evidence="6 7" key="1">
    <citation type="submission" date="2024-01" db="EMBL/GenBank/DDBJ databases">
        <title>The complete chloroplast genome sequence of Lithospermum erythrorhizon: insights into the phylogenetic relationship among Boraginaceae species and the maternal lineages of purple gromwells.</title>
        <authorList>
            <person name="Okada T."/>
            <person name="Watanabe K."/>
        </authorList>
    </citation>
    <scope>NUCLEOTIDE SEQUENCE [LARGE SCALE GENOMIC DNA]</scope>
</reference>
<dbReference type="Proteomes" id="UP001454036">
    <property type="component" value="Unassembled WGS sequence"/>
</dbReference>
<dbReference type="AlphaFoldDB" id="A0AAV3PJH9"/>
<dbReference type="EMBL" id="BAABME010001703">
    <property type="protein sequence ID" value="GAA0151037.1"/>
    <property type="molecule type" value="Genomic_DNA"/>
</dbReference>
<keyword evidence="7" id="KW-1185">Reference proteome</keyword>
<feature type="compositionally biased region" description="Polar residues" evidence="4">
    <location>
        <begin position="338"/>
        <end position="357"/>
    </location>
</feature>
<dbReference type="InterPro" id="IPR000048">
    <property type="entry name" value="IQ_motif_EF-hand-BS"/>
</dbReference>
<protein>
    <recommendedName>
        <fullName evidence="5">DUF4005 domain-containing protein</fullName>
    </recommendedName>
</protein>
<dbReference type="SMART" id="SM00015">
    <property type="entry name" value="IQ"/>
    <property type="match status" value="2"/>
</dbReference>
<feature type="compositionally biased region" description="Polar residues" evidence="4">
    <location>
        <begin position="375"/>
        <end position="387"/>
    </location>
</feature>
<evidence type="ECO:0000256" key="4">
    <source>
        <dbReference type="SAM" id="MobiDB-lite"/>
    </source>
</evidence>
<keyword evidence="1" id="KW-0112">Calmodulin-binding</keyword>
<evidence type="ECO:0000256" key="2">
    <source>
        <dbReference type="ARBA" id="ARBA00024341"/>
    </source>
</evidence>
<comment type="similarity">
    <text evidence="2">Belongs to the IQD family.</text>
</comment>
<proteinExistence type="inferred from homology"/>
<feature type="compositionally biased region" description="Low complexity" evidence="4">
    <location>
        <begin position="416"/>
        <end position="430"/>
    </location>
</feature>
<dbReference type="PROSITE" id="PS50096">
    <property type="entry name" value="IQ"/>
    <property type="match status" value="2"/>
</dbReference>
<evidence type="ECO:0000259" key="5">
    <source>
        <dbReference type="Pfam" id="PF13178"/>
    </source>
</evidence>
<comment type="subunit">
    <text evidence="3">Binds to multiple calmodulin (CaM) in the presence of Ca(2+) and CaM-like proteins.</text>
</comment>
<sequence length="509" mass="57259">MGKKGGTSWLTAVKRAFRSPTKDAVKKNSRVKVEHEQDDEEEKKREKRRWLFRKTSSMNDIATEAETKPPALPSEQRHAIAVAAATAAAAEVAVATAQAALEIMRLTRPSNSQKQHQAATVIQTAFRGFLARRALIALRGIVKLQALIRGQNVRKQAKRTLKCMQALMRVQVRLRDQRARLSHDGGRRSMFAETTNIWESRYLQDIRERKSTSRDGSASIGNEWSEYTLEEIEAILEARKGESFRRERSLATAFTQQLYDDNEVVEERPSWIEKGTTTTAQWDTISRGSTDKRDSIKTVEIDTLKPYSSYLSPTISRKSQYSSPHYKQTPQHIAASPRQRTQNYFSPKIQQPLTPSPSRARPMHTRPASPRCSEKSYSTANTPSLRSLSRGRAGEATNAAVPNYMAATESAKAKSRSQSAPRSRPSSRPSTPERDIRGGVARKRLSYPVPEHEAYGYNNLGYNNLRSPSFKSAQAGSVEQQSEFSFYTDSIGGELSPCSTSDLRRFLRR</sequence>
<evidence type="ECO:0000256" key="1">
    <source>
        <dbReference type="ARBA" id="ARBA00022860"/>
    </source>
</evidence>
<dbReference type="Pfam" id="PF13178">
    <property type="entry name" value="DUF4005"/>
    <property type="match status" value="1"/>
</dbReference>
<dbReference type="GO" id="GO:0005516">
    <property type="term" value="F:calmodulin binding"/>
    <property type="evidence" value="ECO:0007669"/>
    <property type="project" value="UniProtKB-KW"/>
</dbReference>
<accession>A0AAV3PJH9</accession>
<name>A0AAV3PJH9_LITER</name>
<dbReference type="Pfam" id="PF00612">
    <property type="entry name" value="IQ"/>
    <property type="match status" value="2"/>
</dbReference>
<comment type="caution">
    <text evidence="6">The sequence shown here is derived from an EMBL/GenBank/DDBJ whole genome shotgun (WGS) entry which is preliminary data.</text>
</comment>